<reference evidence="2" key="1">
    <citation type="journal article" date="2017" name="Genome Biol.">
        <title>Comparative genomics reveals high biological diversity and specific adaptations in the industrially and medically important fungal genus Aspergillus.</title>
        <authorList>
            <person name="de Vries R.P."/>
            <person name="Riley R."/>
            <person name="Wiebenga A."/>
            <person name="Aguilar-Osorio G."/>
            <person name="Amillis S."/>
            <person name="Uchima C.A."/>
            <person name="Anderluh G."/>
            <person name="Asadollahi M."/>
            <person name="Askin M."/>
            <person name="Barry K."/>
            <person name="Battaglia E."/>
            <person name="Bayram O."/>
            <person name="Benocci T."/>
            <person name="Braus-Stromeyer S.A."/>
            <person name="Caldana C."/>
            <person name="Canovas D."/>
            <person name="Cerqueira G.C."/>
            <person name="Chen F."/>
            <person name="Chen W."/>
            <person name="Choi C."/>
            <person name="Clum A."/>
            <person name="Dos Santos R.A."/>
            <person name="Damasio A.R."/>
            <person name="Diallinas G."/>
            <person name="Emri T."/>
            <person name="Fekete E."/>
            <person name="Flipphi M."/>
            <person name="Freyberg S."/>
            <person name="Gallo A."/>
            <person name="Gournas C."/>
            <person name="Habgood R."/>
            <person name="Hainaut M."/>
            <person name="Harispe M.L."/>
            <person name="Henrissat B."/>
            <person name="Hilden K.S."/>
            <person name="Hope R."/>
            <person name="Hossain A."/>
            <person name="Karabika E."/>
            <person name="Karaffa L."/>
            <person name="Karanyi Z."/>
            <person name="Krasevec N."/>
            <person name="Kuo A."/>
            <person name="Kusch H."/>
            <person name="LaButti K."/>
            <person name="Lagendijk E.L."/>
            <person name="Lapidus A."/>
            <person name="Levasseur A."/>
            <person name="Lindquist E."/>
            <person name="Lipzen A."/>
            <person name="Logrieco A.F."/>
            <person name="MacCabe A."/>
            <person name="Maekelae M.R."/>
            <person name="Malavazi I."/>
            <person name="Melin P."/>
            <person name="Meyer V."/>
            <person name="Mielnichuk N."/>
            <person name="Miskei M."/>
            <person name="Molnar A.P."/>
            <person name="Mule G."/>
            <person name="Ngan C.Y."/>
            <person name="Orejas M."/>
            <person name="Orosz E."/>
            <person name="Ouedraogo J.P."/>
            <person name="Overkamp K.M."/>
            <person name="Park H.-S."/>
            <person name="Perrone G."/>
            <person name="Piumi F."/>
            <person name="Punt P.J."/>
            <person name="Ram A.F."/>
            <person name="Ramon A."/>
            <person name="Rauscher S."/>
            <person name="Record E."/>
            <person name="Riano-Pachon D.M."/>
            <person name="Robert V."/>
            <person name="Roehrig J."/>
            <person name="Ruller R."/>
            <person name="Salamov A."/>
            <person name="Salih N.S."/>
            <person name="Samson R.A."/>
            <person name="Sandor E."/>
            <person name="Sanguinetti M."/>
            <person name="Schuetze T."/>
            <person name="Sepcic K."/>
            <person name="Shelest E."/>
            <person name="Sherlock G."/>
            <person name="Sophianopoulou V."/>
            <person name="Squina F.M."/>
            <person name="Sun H."/>
            <person name="Susca A."/>
            <person name="Todd R.B."/>
            <person name="Tsang A."/>
            <person name="Unkles S.E."/>
            <person name="van de Wiele N."/>
            <person name="van Rossen-Uffink D."/>
            <person name="Oliveira J.V."/>
            <person name="Vesth T.C."/>
            <person name="Visser J."/>
            <person name="Yu J.-H."/>
            <person name="Zhou M."/>
            <person name="Andersen M.R."/>
            <person name="Archer D.B."/>
            <person name="Baker S.E."/>
            <person name="Benoit I."/>
            <person name="Brakhage A.A."/>
            <person name="Braus G.H."/>
            <person name="Fischer R."/>
            <person name="Frisvad J.C."/>
            <person name="Goldman G.H."/>
            <person name="Houbraken J."/>
            <person name="Oakley B."/>
            <person name="Pocsi I."/>
            <person name="Scazzocchio C."/>
            <person name="Seiboth B."/>
            <person name="vanKuyk P.A."/>
            <person name="Wortman J."/>
            <person name="Dyer P.S."/>
            <person name="Grigoriev I.V."/>
        </authorList>
    </citation>
    <scope>NUCLEOTIDE SEQUENCE [LARGE SCALE GENOMIC DNA]</scope>
    <source>
        <strain evidence="2">CBS 593.65</strain>
    </source>
</reference>
<dbReference type="Proteomes" id="UP000184356">
    <property type="component" value="Unassembled WGS sequence"/>
</dbReference>
<dbReference type="GeneID" id="63763958"/>
<name>A0A1L9T552_9EURO</name>
<evidence type="ECO:0000313" key="2">
    <source>
        <dbReference type="Proteomes" id="UP000184356"/>
    </source>
</evidence>
<keyword evidence="2" id="KW-1185">Reference proteome</keyword>
<accession>A0A1L9T552</accession>
<dbReference type="STRING" id="1036612.A0A1L9T552"/>
<organism evidence="1 2">
    <name type="scientific">Aspergillus sydowii CBS 593.65</name>
    <dbReference type="NCBI Taxonomy" id="1036612"/>
    <lineage>
        <taxon>Eukaryota</taxon>
        <taxon>Fungi</taxon>
        <taxon>Dikarya</taxon>
        <taxon>Ascomycota</taxon>
        <taxon>Pezizomycotina</taxon>
        <taxon>Eurotiomycetes</taxon>
        <taxon>Eurotiomycetidae</taxon>
        <taxon>Eurotiales</taxon>
        <taxon>Aspergillaceae</taxon>
        <taxon>Aspergillus</taxon>
        <taxon>Aspergillus subgen. Nidulantes</taxon>
    </lineage>
</organism>
<sequence>MSTVTSKATIDPECSNHPEDIFRHSPIVRADLFWKCDGRCNFMSWTSSLLVALHYGFYRHQMDYDRPDLSVLLLYVLDTRDFPECTFIKDLDILEASKGESQAERDLLDKRCGNNGQPRYYFGEYLTQGQLNIEGTCASVPLQQLIDLGLFELHPGLANEDRWHLLARRVVDLRTGFVKLPATTCSEVRKAITIAQCCFGDRWAVSISAMLLALILRNQDNAMIVAAYSTMFAADEISVQKIQIDPEGLPEVKQFGNLVNAINRNVSNGDIDALLNPFSALAFQ</sequence>
<dbReference type="RefSeq" id="XP_040698362.1">
    <property type="nucleotide sequence ID" value="XM_040847885.1"/>
</dbReference>
<dbReference type="VEuPathDB" id="FungiDB:ASPSYDRAFT_49677"/>
<dbReference type="OrthoDB" id="4152607at2759"/>
<gene>
    <name evidence="1" type="ORF">ASPSYDRAFT_49677</name>
</gene>
<evidence type="ECO:0000313" key="1">
    <source>
        <dbReference type="EMBL" id="OJJ54556.1"/>
    </source>
</evidence>
<proteinExistence type="predicted"/>
<dbReference type="AlphaFoldDB" id="A0A1L9T552"/>
<protein>
    <submittedName>
        <fullName evidence="1">Uncharacterized protein</fullName>
    </submittedName>
</protein>
<dbReference type="EMBL" id="KV878594">
    <property type="protein sequence ID" value="OJJ54556.1"/>
    <property type="molecule type" value="Genomic_DNA"/>
</dbReference>